<dbReference type="Proteomes" id="UP000245910">
    <property type="component" value="Chromosome I"/>
</dbReference>
<name>A0A2L2TTQ7_9HYPO</name>
<proteinExistence type="predicted"/>
<sequence>MLLKAILATAITATSAVAAPLEARDVTTVTVTATECSGSTTTPKLSPPSGSSSYFSPSDTWQYSVHNGAIAAAPNFVEIYKSTGNGGKDQSALVTFTYPVAAKGRQCQLEFHLPAEASPAGSKKIQVFSSNKPAPGPTSSWAPGNQRGNHVGTLSVVAGGAATWDSAQKPSLAFKTPCKAPGTVEAFEFVGQSSSPTPDPIPNPPIPGDAAPSAEVLFNWVNTFAKDHGFGIVRRNAYSYKGRKIRYSFQCDRFREPRPAEGVGIRQRKSRKCGCKWMVVAEALEEGKWLLRQHSNPEHSQHNHGRSIGTSAHPSHRRLTTAIRATIESTSRRVGILARDVRAVVREQHPESVFTQRDIYNARSLINYDKFDKYTSTAALIKLFDEREIPYLVKWVDDNPERLLGLV</sequence>
<evidence type="ECO:0000259" key="3">
    <source>
        <dbReference type="Pfam" id="PF09792"/>
    </source>
</evidence>
<dbReference type="EMBL" id="LN649229">
    <property type="protein sequence ID" value="CEI63495.1"/>
    <property type="molecule type" value="Genomic_DNA"/>
</dbReference>
<dbReference type="PANTHER" id="PTHR47718">
    <property type="entry name" value="OS01G0519700 PROTEIN"/>
    <property type="match status" value="1"/>
</dbReference>
<evidence type="ECO:0000256" key="1">
    <source>
        <dbReference type="SAM" id="SignalP"/>
    </source>
</evidence>
<dbReference type="AlphaFoldDB" id="A0A2L2TTQ7"/>
<evidence type="ECO:0000313" key="4">
    <source>
        <dbReference type="EMBL" id="CEI63495.1"/>
    </source>
</evidence>
<keyword evidence="5" id="KW-1185">Reference proteome</keyword>
<feature type="domain" description="FAR1" evidence="2">
    <location>
        <begin position="222"/>
        <end position="304"/>
    </location>
</feature>
<dbReference type="Pfam" id="PF03101">
    <property type="entry name" value="FAR1"/>
    <property type="match status" value="1"/>
</dbReference>
<feature type="domain" description="Ubiquitin 3 binding protein But2 C-terminal" evidence="3">
    <location>
        <begin position="88"/>
        <end position="188"/>
    </location>
</feature>
<accession>A0A2L2TTQ7</accession>
<evidence type="ECO:0000313" key="5">
    <source>
        <dbReference type="Proteomes" id="UP000245910"/>
    </source>
</evidence>
<evidence type="ECO:0000259" key="2">
    <source>
        <dbReference type="Pfam" id="PF03101"/>
    </source>
</evidence>
<dbReference type="PANTHER" id="PTHR47718:SF3">
    <property type="entry name" value="PROTEIN FAR1-RELATED SEQUENCE 5-LIKE"/>
    <property type="match status" value="1"/>
</dbReference>
<keyword evidence="1" id="KW-0732">Signal</keyword>
<organism evidence="4 5">
    <name type="scientific">Fusarium venenatum</name>
    <dbReference type="NCBI Taxonomy" id="56646"/>
    <lineage>
        <taxon>Eukaryota</taxon>
        <taxon>Fungi</taxon>
        <taxon>Dikarya</taxon>
        <taxon>Ascomycota</taxon>
        <taxon>Pezizomycotina</taxon>
        <taxon>Sordariomycetes</taxon>
        <taxon>Hypocreomycetidae</taxon>
        <taxon>Hypocreales</taxon>
        <taxon>Nectriaceae</taxon>
        <taxon>Fusarium</taxon>
    </lineage>
</organism>
<protein>
    <recommendedName>
        <fullName evidence="6">FAR1 domain-containing protein</fullName>
    </recommendedName>
</protein>
<dbReference type="InterPro" id="IPR004330">
    <property type="entry name" value="FAR1_DNA_bnd_dom"/>
</dbReference>
<dbReference type="Pfam" id="PF09792">
    <property type="entry name" value="But2"/>
    <property type="match status" value="1"/>
</dbReference>
<feature type="chain" id="PRO_5014604172" description="FAR1 domain-containing protein" evidence="1">
    <location>
        <begin position="19"/>
        <end position="407"/>
    </location>
</feature>
<feature type="signal peptide" evidence="1">
    <location>
        <begin position="1"/>
        <end position="18"/>
    </location>
</feature>
<dbReference type="InterPro" id="IPR018620">
    <property type="entry name" value="Ubiquitin3-bd_protein_But2_C"/>
</dbReference>
<evidence type="ECO:0008006" key="6">
    <source>
        <dbReference type="Google" id="ProtNLM"/>
    </source>
</evidence>
<reference evidence="5" key="1">
    <citation type="submission" date="2014-10" db="EMBL/GenBank/DDBJ databases">
        <authorList>
            <person name="King R."/>
        </authorList>
    </citation>
    <scope>NUCLEOTIDE SEQUENCE [LARGE SCALE GENOMIC DNA]</scope>
    <source>
        <strain evidence="5">A3/5</strain>
    </source>
</reference>